<gene>
    <name evidence="2" type="ORF">JAAARDRAFT_63378</name>
</gene>
<feature type="region of interest" description="Disordered" evidence="1">
    <location>
        <begin position="89"/>
        <end position="169"/>
    </location>
</feature>
<dbReference type="HOGENOM" id="CLU_915461_0_0_1"/>
<reference evidence="3" key="1">
    <citation type="journal article" date="2014" name="Proc. Natl. Acad. Sci. U.S.A.">
        <title>Extensive sampling of basidiomycete genomes demonstrates inadequacy of the white-rot/brown-rot paradigm for wood decay fungi.</title>
        <authorList>
            <person name="Riley R."/>
            <person name="Salamov A.A."/>
            <person name="Brown D.W."/>
            <person name="Nagy L.G."/>
            <person name="Floudas D."/>
            <person name="Held B.W."/>
            <person name="Levasseur A."/>
            <person name="Lombard V."/>
            <person name="Morin E."/>
            <person name="Otillar R."/>
            <person name="Lindquist E.A."/>
            <person name="Sun H."/>
            <person name="LaButti K.M."/>
            <person name="Schmutz J."/>
            <person name="Jabbour D."/>
            <person name="Luo H."/>
            <person name="Baker S.E."/>
            <person name="Pisabarro A.G."/>
            <person name="Walton J.D."/>
            <person name="Blanchette R.A."/>
            <person name="Henrissat B."/>
            <person name="Martin F."/>
            <person name="Cullen D."/>
            <person name="Hibbett D.S."/>
            <person name="Grigoriev I.V."/>
        </authorList>
    </citation>
    <scope>NUCLEOTIDE SEQUENCE [LARGE SCALE GENOMIC DNA]</scope>
    <source>
        <strain evidence="3">MUCL 33604</strain>
    </source>
</reference>
<dbReference type="Proteomes" id="UP000027265">
    <property type="component" value="Unassembled WGS sequence"/>
</dbReference>
<organism evidence="2 3">
    <name type="scientific">Jaapia argillacea MUCL 33604</name>
    <dbReference type="NCBI Taxonomy" id="933084"/>
    <lineage>
        <taxon>Eukaryota</taxon>
        <taxon>Fungi</taxon>
        <taxon>Dikarya</taxon>
        <taxon>Basidiomycota</taxon>
        <taxon>Agaricomycotina</taxon>
        <taxon>Agaricomycetes</taxon>
        <taxon>Agaricomycetidae</taxon>
        <taxon>Jaapiales</taxon>
        <taxon>Jaapiaceae</taxon>
        <taxon>Jaapia</taxon>
    </lineage>
</organism>
<evidence type="ECO:0000313" key="3">
    <source>
        <dbReference type="Proteomes" id="UP000027265"/>
    </source>
</evidence>
<sequence>MILSRFTRSLKRLLRRKRFNTCPATPALPPSPRPSLDTISNPPIVINTEGSVLSASPSRRSTTSAIILNATCARAERLVLVEIPHTGTVEHSVRSSSTANPTEQQPDLSVLRVESSSPRNDDDFLAPHPNRLSPNDERNASSPVPTSLEVGSRDVNETAELASPSRRDIGVQTGDIMDELAWDTHKAETDAIDSLEWKAEVEDTPIDEISSHPERGIHLPQPDSLNAERSGGGIGNDPPPRSSRAEDSLSPFRYPPPISHCQSSPGAPTPLHHLSCTTNDFAYSDVSPRHGFASRGKPHLVPGF</sequence>
<feature type="region of interest" description="Disordered" evidence="1">
    <location>
        <begin position="203"/>
        <end position="268"/>
    </location>
</feature>
<keyword evidence="3" id="KW-1185">Reference proteome</keyword>
<name>A0A067PGE5_9AGAM</name>
<dbReference type="EMBL" id="KL197766">
    <property type="protein sequence ID" value="KDQ50092.1"/>
    <property type="molecule type" value="Genomic_DNA"/>
</dbReference>
<feature type="compositionally biased region" description="Polar residues" evidence="1">
    <location>
        <begin position="94"/>
        <end position="107"/>
    </location>
</feature>
<accession>A0A067PGE5</accession>
<evidence type="ECO:0000256" key="1">
    <source>
        <dbReference type="SAM" id="MobiDB-lite"/>
    </source>
</evidence>
<proteinExistence type="predicted"/>
<dbReference type="AlphaFoldDB" id="A0A067PGE5"/>
<evidence type="ECO:0000313" key="2">
    <source>
        <dbReference type="EMBL" id="KDQ50092.1"/>
    </source>
</evidence>
<dbReference type="InParanoid" id="A0A067PGE5"/>
<protein>
    <submittedName>
        <fullName evidence="2">Uncharacterized protein</fullName>
    </submittedName>
</protein>